<evidence type="ECO:0000259" key="3">
    <source>
        <dbReference type="Pfam" id="PF16370"/>
    </source>
</evidence>
<dbReference type="SUPFAM" id="SSF117074">
    <property type="entry name" value="Hypothetical protein PA1324"/>
    <property type="match status" value="1"/>
</dbReference>
<dbReference type="InterPro" id="IPR029052">
    <property type="entry name" value="Metallo-depent_PP-like"/>
</dbReference>
<proteinExistence type="predicted"/>
<name>A0ABZ2ZBV9_9BACT</name>
<sequence>MKRKFLTACAALTLISALANAQVKGRVFEDVNGNGKIDRKEKGIAGVNVSNGIEVVTTDAQGAYELPERASQVIFAIKPAGYQFALDSNNLAKSYYIHKPAGSPADFKYKGSAPTGDLPAQLNFALRRQAENDNFRVLVFGDPQPYTLEEIEHFSNGVVSEVTGVKNVAFGLSLGDLVGDNLSLHGPYIQAVKKVGLPWYNVIGNHDMNYDAKEDPESDETFEANFGPANYAFNYGNAHFIVLDDIIYPDPRDGKGYWGGLREDQLQFIENDLKTVPKTKLIVLSFHIPLLNENDIAFRTEDRNRLFQLLKDYPNTLSLSAHTHLQRQNFYGKEDGWLQEKPHHEYNAGTTSGDWYSGELNEQGVPASTMRDGTPKGYAFLNINGNQYSIDYKVAGKADNYQIQLSIPKVIEKDRNSSSGIYANFFMGAKGDKVEYSIDGGAWKPMEYMEAADPAYLDVLHKFDHTEKLLGGKRPSHAAQSTHLWWVKAPFKLPAGRHEVKVRATDRYGKTYEQQGFYTILD</sequence>
<dbReference type="InterPro" id="IPR051918">
    <property type="entry name" value="STPP_CPPED1"/>
</dbReference>
<dbReference type="Gene3D" id="3.60.21.10">
    <property type="match status" value="1"/>
</dbReference>
<dbReference type="PANTHER" id="PTHR43143:SF6">
    <property type="entry name" value="BLL3016 PROTEIN"/>
    <property type="match status" value="1"/>
</dbReference>
<feature type="domain" description="Calcineurin-like phosphoesterase" evidence="2">
    <location>
        <begin position="135"/>
        <end position="324"/>
    </location>
</feature>
<dbReference type="RefSeq" id="WP_341842580.1">
    <property type="nucleotide sequence ID" value="NZ_CP149792.1"/>
</dbReference>
<evidence type="ECO:0000256" key="1">
    <source>
        <dbReference type="SAM" id="SignalP"/>
    </source>
</evidence>
<dbReference type="Pfam" id="PF16371">
    <property type="entry name" value="MetallophosN"/>
    <property type="match status" value="1"/>
</dbReference>
<dbReference type="InterPro" id="IPR004843">
    <property type="entry name" value="Calcineurin-like_PHP"/>
</dbReference>
<feature type="domain" description="Calcineurin-like phosphoesterase C-terminal" evidence="3">
    <location>
        <begin position="345"/>
        <end position="512"/>
    </location>
</feature>
<dbReference type="Proteomes" id="UP001449657">
    <property type="component" value="Chromosome"/>
</dbReference>
<feature type="signal peptide" evidence="1">
    <location>
        <begin position="1"/>
        <end position="21"/>
    </location>
</feature>
<protein>
    <submittedName>
        <fullName evidence="5">Calcineurin-like phosphoesterase family protein</fullName>
    </submittedName>
</protein>
<feature type="chain" id="PRO_5045309652" evidence="1">
    <location>
        <begin position="22"/>
        <end position="522"/>
    </location>
</feature>
<dbReference type="Gene3D" id="2.60.40.10">
    <property type="entry name" value="Immunoglobulins"/>
    <property type="match status" value="1"/>
</dbReference>
<organism evidence="5 6">
    <name type="scientific">Chitinophaga caseinilytica</name>
    <dbReference type="NCBI Taxonomy" id="2267521"/>
    <lineage>
        <taxon>Bacteria</taxon>
        <taxon>Pseudomonadati</taxon>
        <taxon>Bacteroidota</taxon>
        <taxon>Chitinophagia</taxon>
        <taxon>Chitinophagales</taxon>
        <taxon>Chitinophagaceae</taxon>
        <taxon>Chitinophaga</taxon>
    </lineage>
</organism>
<reference evidence="5 6" key="1">
    <citation type="submission" date="2024-03" db="EMBL/GenBank/DDBJ databases">
        <title>Chitinophaga caseinilytica sp. nov., a casein hydrolysing bacterium isolated from forest soil.</title>
        <authorList>
            <person name="Lee D.S."/>
            <person name="Han D.M."/>
            <person name="Baek J.H."/>
            <person name="Choi D.G."/>
            <person name="Jeon J.H."/>
            <person name="Jeon C.O."/>
        </authorList>
    </citation>
    <scope>NUCLEOTIDE SEQUENCE [LARGE SCALE GENOMIC DNA]</scope>
    <source>
        <strain evidence="5 6">KACC 19118</strain>
    </source>
</reference>
<dbReference type="InterPro" id="IPR032285">
    <property type="entry name" value="Metallophos_N"/>
</dbReference>
<keyword evidence="1" id="KW-0732">Signal</keyword>
<dbReference type="InterPro" id="IPR032288">
    <property type="entry name" value="Metallophos_C"/>
</dbReference>
<keyword evidence="6" id="KW-1185">Reference proteome</keyword>
<dbReference type="Pfam" id="PF16370">
    <property type="entry name" value="MetallophosC"/>
    <property type="match status" value="1"/>
</dbReference>
<dbReference type="PANTHER" id="PTHR43143">
    <property type="entry name" value="METALLOPHOSPHOESTERASE, CALCINEURIN SUPERFAMILY"/>
    <property type="match status" value="1"/>
</dbReference>
<evidence type="ECO:0000259" key="4">
    <source>
        <dbReference type="Pfam" id="PF16371"/>
    </source>
</evidence>
<dbReference type="Gene3D" id="2.60.40.650">
    <property type="match status" value="1"/>
</dbReference>
<gene>
    <name evidence="5" type="ORF">WJU22_07265</name>
</gene>
<evidence type="ECO:0000259" key="2">
    <source>
        <dbReference type="Pfam" id="PF00149"/>
    </source>
</evidence>
<dbReference type="SUPFAM" id="SSF56300">
    <property type="entry name" value="Metallo-dependent phosphatases"/>
    <property type="match status" value="1"/>
</dbReference>
<accession>A0ABZ2ZBV9</accession>
<evidence type="ECO:0000313" key="5">
    <source>
        <dbReference type="EMBL" id="WZN47974.1"/>
    </source>
</evidence>
<dbReference type="Pfam" id="PF00149">
    <property type="entry name" value="Metallophos"/>
    <property type="match status" value="1"/>
</dbReference>
<evidence type="ECO:0000313" key="6">
    <source>
        <dbReference type="Proteomes" id="UP001449657"/>
    </source>
</evidence>
<dbReference type="InterPro" id="IPR013783">
    <property type="entry name" value="Ig-like_fold"/>
</dbReference>
<feature type="domain" description="Calcineurin-like phosphoesterase N-terminal" evidence="4">
    <location>
        <begin position="35"/>
        <end position="108"/>
    </location>
</feature>
<dbReference type="EMBL" id="CP150096">
    <property type="protein sequence ID" value="WZN47974.1"/>
    <property type="molecule type" value="Genomic_DNA"/>
</dbReference>